<name>A0A812QJV9_9DINO</name>
<accession>A0A812QJV9</accession>
<gene>
    <name evidence="1" type="ORF">SNAT2548_LOCUS21148</name>
</gene>
<protein>
    <submittedName>
        <fullName evidence="1">Uncharacterized protein</fullName>
    </submittedName>
</protein>
<organism evidence="1 2">
    <name type="scientific">Symbiodinium natans</name>
    <dbReference type="NCBI Taxonomy" id="878477"/>
    <lineage>
        <taxon>Eukaryota</taxon>
        <taxon>Sar</taxon>
        <taxon>Alveolata</taxon>
        <taxon>Dinophyceae</taxon>
        <taxon>Suessiales</taxon>
        <taxon>Symbiodiniaceae</taxon>
        <taxon>Symbiodinium</taxon>
    </lineage>
</organism>
<evidence type="ECO:0000313" key="2">
    <source>
        <dbReference type="Proteomes" id="UP000604046"/>
    </source>
</evidence>
<reference evidence="1" key="1">
    <citation type="submission" date="2021-02" db="EMBL/GenBank/DDBJ databases">
        <authorList>
            <person name="Dougan E. K."/>
            <person name="Rhodes N."/>
            <person name="Thang M."/>
            <person name="Chan C."/>
        </authorList>
    </citation>
    <scope>NUCLEOTIDE SEQUENCE</scope>
</reference>
<dbReference type="Proteomes" id="UP000604046">
    <property type="component" value="Unassembled WGS sequence"/>
</dbReference>
<comment type="caution">
    <text evidence="1">The sequence shown here is derived from an EMBL/GenBank/DDBJ whole genome shotgun (WGS) entry which is preliminary data.</text>
</comment>
<proteinExistence type="predicted"/>
<keyword evidence="2" id="KW-1185">Reference proteome</keyword>
<evidence type="ECO:0000313" key="1">
    <source>
        <dbReference type="EMBL" id="CAE7387793.1"/>
    </source>
</evidence>
<dbReference type="EMBL" id="CAJNDS010002236">
    <property type="protein sequence ID" value="CAE7387793.1"/>
    <property type="molecule type" value="Genomic_DNA"/>
</dbReference>
<sequence>MALPRAWRTEDATKDDRWFRDLLEQEKEANGIPGLFRWQVQALSNGDLTDTERLDGLQKAHSRSKRSKDSDPCGCGDFAVKPQPEGSQHLIRIRDQAASDTATFHKELRGVQRDLQQYLSDALAQDPTEAEQLLAQTRASGLSKVKEATALLEELVDPNNSTLFSDILQAERTGAQASQVLDSKEKRKAEFQNIRHKRAEARFDAVQASSQSILSQCKRPSHLKDILSKRAEADGLRVRAERCASVRKVLTTTVDKMAAYQQAQEAQLKQAEDKRRSQSVERAQKHKELVQVLQSLKKVAQEYADADIAVQGQEVAIKILRDAIACTKTEEACKECERVALEGEAEIRKTVDAHAKELVKQAGPVLRGAYDSVLTVQSLLRHMETEKKAQIAHYTSTKLMLEAELGDNAAEFKEGGADVCSLQEKRADLKEDLAKVTGFLNVAEGGRATLGGNISTAEAQKEALPALQEHGFLIERKAEDDAKQCARAHFGEFQVFPAADQALQAASASDRRLACAALDNCHKVLESTRQNGPVNFQEAVDKEVEKKMKIYGSQLKAQILAALKPGPASDAGSDLGYTFVEDTLDGQLPTPEVTPPAGDGAHD</sequence>
<dbReference type="AlphaFoldDB" id="A0A812QJV9"/>